<keyword evidence="4" id="KW-1185">Reference proteome</keyword>
<dbReference type="NCBIfam" id="TIGR02293">
    <property type="entry name" value="TAS_TIGR02293"/>
    <property type="match status" value="1"/>
</dbReference>
<feature type="domain" description="Antitoxin Xre-like helix-turn-helix" evidence="2">
    <location>
        <begin position="30"/>
        <end position="88"/>
    </location>
</feature>
<dbReference type="InterPro" id="IPR046847">
    <property type="entry name" value="Xre-like_HTH"/>
</dbReference>
<dbReference type="GO" id="GO:0003677">
    <property type="term" value="F:DNA binding"/>
    <property type="evidence" value="ECO:0007669"/>
    <property type="project" value="InterPro"/>
</dbReference>
<organism evidence="3 4">
    <name type="scientific">Thiocapsa marina 5811</name>
    <dbReference type="NCBI Taxonomy" id="768671"/>
    <lineage>
        <taxon>Bacteria</taxon>
        <taxon>Pseudomonadati</taxon>
        <taxon>Pseudomonadota</taxon>
        <taxon>Gammaproteobacteria</taxon>
        <taxon>Chromatiales</taxon>
        <taxon>Chromatiaceae</taxon>
        <taxon>Thiocapsa</taxon>
    </lineage>
</organism>
<evidence type="ECO:0000259" key="2">
    <source>
        <dbReference type="Pfam" id="PF20432"/>
    </source>
</evidence>
<reference evidence="3 4" key="1">
    <citation type="submission" date="2011-06" db="EMBL/GenBank/DDBJ databases">
        <title>The draft genome of Thiocapsa marina 5811.</title>
        <authorList>
            <consortium name="US DOE Joint Genome Institute (JGI-PGF)"/>
            <person name="Lucas S."/>
            <person name="Han J."/>
            <person name="Cheng J.-F."/>
            <person name="Goodwin L."/>
            <person name="Pitluck S."/>
            <person name="Peters L."/>
            <person name="Land M.L."/>
            <person name="Hauser L."/>
            <person name="Vogl K."/>
            <person name="Liu Z."/>
            <person name="Imhoff J."/>
            <person name="Thiel V."/>
            <person name="Frigaard N.-U."/>
            <person name="Bryant D."/>
            <person name="Woyke T.J."/>
        </authorList>
    </citation>
    <scope>NUCLEOTIDE SEQUENCE [LARGE SCALE GENOMIC DNA]</scope>
    <source>
        <strain evidence="3 4">5811</strain>
    </source>
</reference>
<dbReference type="AlphaFoldDB" id="F9UGD0"/>
<accession>F9UGD0</accession>
<dbReference type="Pfam" id="PF20432">
    <property type="entry name" value="Xre-like-HTH"/>
    <property type="match status" value="1"/>
</dbReference>
<evidence type="ECO:0000259" key="1">
    <source>
        <dbReference type="Pfam" id="PF09722"/>
    </source>
</evidence>
<sequence>MTNTATGITIPNHPQAADLLKVLQTPAPQLVERVRRGLPFTELEALREPLGLSLQELAAYAGIPSRTLVRRRQAGRLDPAESERVLRIERLLALATEMLRDVERARDWLKSPKTALAGLRPLDYADTEIGAREVEQLIGRLRHGVFS</sequence>
<proteinExistence type="predicted"/>
<gene>
    <name evidence="3" type="ORF">ThimaDRAFT_3983</name>
</gene>
<dbReference type="eggNOG" id="COG5642">
    <property type="taxonomic scope" value="Bacteria"/>
</dbReference>
<dbReference type="InterPro" id="IPR011979">
    <property type="entry name" value="Antitox_Xre"/>
</dbReference>
<dbReference type="OrthoDB" id="8595277at2"/>
<dbReference type="Pfam" id="PF09722">
    <property type="entry name" value="Xre_MbcA_ParS_C"/>
    <property type="match status" value="1"/>
</dbReference>
<name>F9UGD0_9GAMM</name>
<dbReference type="Proteomes" id="UP000005459">
    <property type="component" value="Unassembled WGS sequence"/>
</dbReference>
<dbReference type="InterPro" id="IPR024467">
    <property type="entry name" value="Xre/MbcA/ParS-like_toxin-bd"/>
</dbReference>
<dbReference type="EMBL" id="AFWV01000014">
    <property type="protein sequence ID" value="EGV16856.1"/>
    <property type="molecule type" value="Genomic_DNA"/>
</dbReference>
<feature type="domain" description="Antitoxin Xre/MbcA/ParS-like toxin-binding" evidence="1">
    <location>
        <begin position="95"/>
        <end position="144"/>
    </location>
</feature>
<dbReference type="STRING" id="768671.ThimaDRAFT_3983"/>
<protein>
    <submittedName>
        <fullName evidence="3">Uncharacterized protein</fullName>
    </submittedName>
</protein>
<evidence type="ECO:0000313" key="3">
    <source>
        <dbReference type="EMBL" id="EGV16856.1"/>
    </source>
</evidence>
<dbReference type="RefSeq" id="WP_007194855.1">
    <property type="nucleotide sequence ID" value="NZ_AFWV01000014.1"/>
</dbReference>
<evidence type="ECO:0000313" key="4">
    <source>
        <dbReference type="Proteomes" id="UP000005459"/>
    </source>
</evidence>